<evidence type="ECO:0000256" key="1">
    <source>
        <dbReference type="ARBA" id="ARBA00004759"/>
    </source>
</evidence>
<gene>
    <name evidence="12" type="ORF">CHS0354_005479</name>
</gene>
<comment type="catalytic activity">
    <reaction evidence="11">
        <text>L-cysteine + O2 = 3-sulfino-L-alanine + H(+)</text>
        <dbReference type="Rhea" id="RHEA:20441"/>
        <dbReference type="ChEBI" id="CHEBI:15378"/>
        <dbReference type="ChEBI" id="CHEBI:15379"/>
        <dbReference type="ChEBI" id="CHEBI:35235"/>
        <dbReference type="ChEBI" id="CHEBI:61085"/>
        <dbReference type="EC" id="1.13.11.20"/>
    </reaction>
</comment>
<dbReference type="SUPFAM" id="SSF51182">
    <property type="entry name" value="RmlC-like cupins"/>
    <property type="match status" value="1"/>
</dbReference>
<dbReference type="PANTHER" id="PTHR12918:SF1">
    <property type="entry name" value="CYSTEINE DIOXYGENASE TYPE 1"/>
    <property type="match status" value="1"/>
</dbReference>
<dbReference type="AlphaFoldDB" id="A0AAE0SFG5"/>
<organism evidence="12 13">
    <name type="scientific">Potamilus streckersoni</name>
    <dbReference type="NCBI Taxonomy" id="2493646"/>
    <lineage>
        <taxon>Eukaryota</taxon>
        <taxon>Metazoa</taxon>
        <taxon>Spiralia</taxon>
        <taxon>Lophotrochozoa</taxon>
        <taxon>Mollusca</taxon>
        <taxon>Bivalvia</taxon>
        <taxon>Autobranchia</taxon>
        <taxon>Heteroconchia</taxon>
        <taxon>Palaeoheterodonta</taxon>
        <taxon>Unionida</taxon>
        <taxon>Unionoidea</taxon>
        <taxon>Unionidae</taxon>
        <taxon>Ambleminae</taxon>
        <taxon>Lampsilini</taxon>
        <taxon>Potamilus</taxon>
    </lineage>
</organism>
<dbReference type="GO" id="GO:0008198">
    <property type="term" value="F:ferrous iron binding"/>
    <property type="evidence" value="ECO:0007669"/>
    <property type="project" value="TreeGrafter"/>
</dbReference>
<evidence type="ECO:0000256" key="3">
    <source>
        <dbReference type="ARBA" id="ARBA00013133"/>
    </source>
</evidence>
<evidence type="ECO:0000256" key="7">
    <source>
        <dbReference type="ARBA" id="ARBA00023002"/>
    </source>
</evidence>
<keyword evidence="13" id="KW-1185">Reference proteome</keyword>
<dbReference type="InterPro" id="IPR011051">
    <property type="entry name" value="RmlC_Cupin_sf"/>
</dbReference>
<evidence type="ECO:0000256" key="2">
    <source>
        <dbReference type="ARBA" id="ARBA00006622"/>
    </source>
</evidence>
<dbReference type="GO" id="GO:0042412">
    <property type="term" value="P:taurine biosynthetic process"/>
    <property type="evidence" value="ECO:0007669"/>
    <property type="project" value="UniProtKB-UniRule"/>
</dbReference>
<comment type="pathway">
    <text evidence="1 11">Organosulfur biosynthesis; taurine biosynthesis; hypotaurine from L-cysteine: step 1/2.</text>
</comment>
<reference evidence="12" key="1">
    <citation type="journal article" date="2021" name="Genome Biol. Evol.">
        <title>A High-Quality Reference Genome for a Parasitic Bivalve with Doubly Uniparental Inheritance (Bivalvia: Unionida).</title>
        <authorList>
            <person name="Smith C.H."/>
        </authorList>
    </citation>
    <scope>NUCLEOTIDE SEQUENCE</scope>
    <source>
        <strain evidence="12">CHS0354</strain>
    </source>
</reference>
<dbReference type="Gene3D" id="2.60.120.10">
    <property type="entry name" value="Jelly Rolls"/>
    <property type="match status" value="1"/>
</dbReference>
<evidence type="ECO:0000256" key="4">
    <source>
        <dbReference type="ARBA" id="ARBA00022723"/>
    </source>
</evidence>
<dbReference type="Pfam" id="PF05995">
    <property type="entry name" value="CDO_I"/>
    <property type="match status" value="1"/>
</dbReference>
<keyword evidence="6 11" id="KW-0223">Dioxygenase</keyword>
<evidence type="ECO:0000256" key="6">
    <source>
        <dbReference type="ARBA" id="ARBA00022964"/>
    </source>
</evidence>
<protein>
    <recommendedName>
        <fullName evidence="3 11">Cysteine dioxygenase</fullName>
        <ecNumber evidence="3 11">1.13.11.20</ecNumber>
    </recommendedName>
</protein>
<evidence type="ECO:0000256" key="11">
    <source>
        <dbReference type="RuleBase" id="RU366010"/>
    </source>
</evidence>
<proteinExistence type="inferred from homology"/>
<comment type="similarity">
    <text evidence="2 11">Belongs to the cysteine dioxygenase family.</text>
</comment>
<evidence type="ECO:0000256" key="10">
    <source>
        <dbReference type="PIRSR" id="PIRSR610300-51"/>
    </source>
</evidence>
<dbReference type="PANTHER" id="PTHR12918">
    <property type="entry name" value="CYSTEINE DIOXYGENASE"/>
    <property type="match status" value="1"/>
</dbReference>
<keyword evidence="8 10" id="KW-0408">Iron</keyword>
<evidence type="ECO:0000256" key="9">
    <source>
        <dbReference type="PIRSR" id="PIRSR610300-50"/>
    </source>
</evidence>
<dbReference type="EMBL" id="JAEAOA010000385">
    <property type="protein sequence ID" value="KAK3591082.1"/>
    <property type="molecule type" value="Genomic_DNA"/>
</dbReference>
<feature type="binding site" evidence="10">
    <location>
        <position position="78"/>
    </location>
    <ligand>
        <name>Fe cation</name>
        <dbReference type="ChEBI" id="CHEBI:24875"/>
        <note>catalytic</note>
    </ligand>
</feature>
<dbReference type="GO" id="GO:0017172">
    <property type="term" value="F:cysteine dioxygenase activity"/>
    <property type="evidence" value="ECO:0007669"/>
    <property type="project" value="UniProtKB-UniRule"/>
</dbReference>
<keyword evidence="7 11" id="KW-0560">Oxidoreductase</keyword>
<feature type="binding site" evidence="10">
    <location>
        <position position="80"/>
    </location>
    <ligand>
        <name>Fe cation</name>
        <dbReference type="ChEBI" id="CHEBI:24875"/>
        <note>catalytic</note>
    </ligand>
</feature>
<evidence type="ECO:0000256" key="8">
    <source>
        <dbReference type="ARBA" id="ARBA00023004"/>
    </source>
</evidence>
<comment type="cofactor">
    <cofactor evidence="11">
        <name>Fe cation</name>
        <dbReference type="ChEBI" id="CHEBI:24875"/>
    </cofactor>
    <text evidence="11">Binds 1 Fe cation per subunit.</text>
</comment>
<reference evidence="12" key="3">
    <citation type="submission" date="2023-05" db="EMBL/GenBank/DDBJ databases">
        <authorList>
            <person name="Smith C.H."/>
        </authorList>
    </citation>
    <scope>NUCLEOTIDE SEQUENCE</scope>
    <source>
        <strain evidence="12">CHS0354</strain>
        <tissue evidence="12">Mantle</tissue>
    </source>
</reference>
<keyword evidence="4 10" id="KW-0479">Metal-binding</keyword>
<feature type="binding site" evidence="10">
    <location>
        <position position="140"/>
    </location>
    <ligand>
        <name>Fe cation</name>
        <dbReference type="ChEBI" id="CHEBI:24875"/>
        <note>catalytic</note>
    </ligand>
</feature>
<dbReference type="InterPro" id="IPR010300">
    <property type="entry name" value="CDO_1"/>
</dbReference>
<evidence type="ECO:0000313" key="12">
    <source>
        <dbReference type="EMBL" id="KAK3591082.1"/>
    </source>
</evidence>
<evidence type="ECO:0000313" key="13">
    <source>
        <dbReference type="Proteomes" id="UP001195483"/>
    </source>
</evidence>
<sequence length="189" mass="22026">MITLSDLILELNKAFEENALNFDLVKSLMTNYNSNREEWEQYAMFSSDSYTRNLVHEGNGKFNLVVLCWEKNQGSRIHSHAKSHCFMKVLEGKIHEERYDWPPKEQKSASECGQNELVCKTSSIFNRNDLIYICDEIGLHKVGNPSDTEQTVTLHLYYPPFQECDCFDQKTGQKTTAKMTYWSKFGKRT</sequence>
<dbReference type="GO" id="GO:0019448">
    <property type="term" value="P:L-cysteine catabolic process"/>
    <property type="evidence" value="ECO:0007669"/>
    <property type="project" value="TreeGrafter"/>
</dbReference>
<feature type="cross-link" description="3'-(S-cysteinyl)-tyrosine (Cys-Tyr)" evidence="9">
    <location>
        <begin position="85"/>
        <end position="157"/>
    </location>
</feature>
<name>A0AAE0SFG5_9BIVA</name>
<dbReference type="EC" id="1.13.11.20" evidence="3 11"/>
<evidence type="ECO:0000256" key="5">
    <source>
        <dbReference type="ARBA" id="ARBA00022784"/>
    </source>
</evidence>
<dbReference type="CDD" id="cd10548">
    <property type="entry name" value="cupin_CDO"/>
    <property type="match status" value="1"/>
</dbReference>
<dbReference type="InterPro" id="IPR014710">
    <property type="entry name" value="RmlC-like_jellyroll"/>
</dbReference>
<reference evidence="12" key="2">
    <citation type="journal article" date="2021" name="Genome Biol. Evol.">
        <title>Developing a high-quality reference genome for a parasitic bivalve with doubly uniparental inheritance (Bivalvia: Unionida).</title>
        <authorList>
            <person name="Smith C.H."/>
        </authorList>
    </citation>
    <scope>NUCLEOTIDE SEQUENCE</scope>
    <source>
        <strain evidence="12">CHS0354</strain>
        <tissue evidence="12">Mantle</tissue>
    </source>
</reference>
<dbReference type="Proteomes" id="UP001195483">
    <property type="component" value="Unassembled WGS sequence"/>
</dbReference>
<comment type="caution">
    <text evidence="12">The sequence shown here is derived from an EMBL/GenBank/DDBJ whole genome shotgun (WGS) entry which is preliminary data.</text>
</comment>
<accession>A0AAE0SFG5</accession>
<keyword evidence="5 9" id="KW-0883">Thioether bond</keyword>